<dbReference type="AlphaFoldDB" id="A0A2N5Y430"/>
<name>A0A2N5Y430_9GAMM</name>
<dbReference type="InterPro" id="IPR011047">
    <property type="entry name" value="Quinoprotein_ADH-like_sf"/>
</dbReference>
<proteinExistence type="inferred from homology"/>
<feature type="signal peptide" evidence="5">
    <location>
        <begin position="1"/>
        <end position="24"/>
    </location>
</feature>
<comment type="similarity">
    <text evidence="2">Belongs to the bacterial PQQ dehydrogenase family.</text>
</comment>
<evidence type="ECO:0000256" key="3">
    <source>
        <dbReference type="ARBA" id="ARBA00023002"/>
    </source>
</evidence>
<dbReference type="InterPro" id="IPR018391">
    <property type="entry name" value="PQQ_b-propeller_rpt"/>
</dbReference>
<keyword evidence="8" id="KW-1185">Reference proteome</keyword>
<dbReference type="InterPro" id="IPR017511">
    <property type="entry name" value="PQQ_mDH"/>
</dbReference>
<comment type="caution">
    <text evidence="7">The sequence shown here is derived from an EMBL/GenBank/DDBJ whole genome shotgun (WGS) entry which is preliminary data.</text>
</comment>
<dbReference type="EMBL" id="PKLZ01000003">
    <property type="protein sequence ID" value="PLW83142.1"/>
    <property type="molecule type" value="Genomic_DNA"/>
</dbReference>
<reference evidence="8" key="1">
    <citation type="submission" date="2017-11" db="EMBL/GenBank/DDBJ databases">
        <title>The draft genome sequence of Chromatocurvus sp. F02.</title>
        <authorList>
            <person name="Du Z.-J."/>
            <person name="Chang Y.-Q."/>
        </authorList>
    </citation>
    <scope>NUCLEOTIDE SEQUENCE [LARGE SCALE GENOMIC DNA]</scope>
    <source>
        <strain evidence="8">F02</strain>
    </source>
</reference>
<evidence type="ECO:0000259" key="6">
    <source>
        <dbReference type="Pfam" id="PF01011"/>
    </source>
</evidence>
<feature type="domain" description="Pyrrolo-quinoline quinone repeat" evidence="6">
    <location>
        <begin position="48"/>
        <end position="643"/>
    </location>
</feature>
<dbReference type="SMART" id="SM00564">
    <property type="entry name" value="PQQ"/>
    <property type="match status" value="6"/>
</dbReference>
<dbReference type="SUPFAM" id="SSF50998">
    <property type="entry name" value="Quinoprotein alcohol dehydrogenase-like"/>
    <property type="match status" value="1"/>
</dbReference>
<dbReference type="PROSITE" id="PS51257">
    <property type="entry name" value="PROKAR_LIPOPROTEIN"/>
    <property type="match status" value="1"/>
</dbReference>
<accession>A0A2N5Y430</accession>
<dbReference type="Gene3D" id="2.140.10.10">
    <property type="entry name" value="Quinoprotein alcohol dehydrogenase-like superfamily"/>
    <property type="match status" value="2"/>
</dbReference>
<gene>
    <name evidence="7" type="ORF">CWI75_06915</name>
</gene>
<feature type="region of interest" description="Disordered" evidence="4">
    <location>
        <begin position="396"/>
        <end position="425"/>
    </location>
</feature>
<dbReference type="PANTHER" id="PTHR32303:SF4">
    <property type="entry name" value="QUINOPROTEIN GLUCOSE DEHYDROGENASE"/>
    <property type="match status" value="1"/>
</dbReference>
<dbReference type="Proteomes" id="UP000234845">
    <property type="component" value="Unassembled WGS sequence"/>
</dbReference>
<evidence type="ECO:0000256" key="4">
    <source>
        <dbReference type="SAM" id="MobiDB-lite"/>
    </source>
</evidence>
<comment type="cofactor">
    <cofactor evidence="1">
        <name>pyrroloquinoline quinone</name>
        <dbReference type="ChEBI" id="CHEBI:58442"/>
    </cofactor>
</comment>
<dbReference type="PANTHER" id="PTHR32303">
    <property type="entry name" value="QUINOPROTEIN ALCOHOL DEHYDROGENASE (CYTOCHROME C)"/>
    <property type="match status" value="1"/>
</dbReference>
<dbReference type="GO" id="GO:0016020">
    <property type="term" value="C:membrane"/>
    <property type="evidence" value="ECO:0007669"/>
    <property type="project" value="InterPro"/>
</dbReference>
<dbReference type="CDD" id="cd10280">
    <property type="entry name" value="PQQ_mGDH"/>
    <property type="match status" value="1"/>
</dbReference>
<dbReference type="GO" id="GO:0048038">
    <property type="term" value="F:quinone binding"/>
    <property type="evidence" value="ECO:0007669"/>
    <property type="project" value="InterPro"/>
</dbReference>
<organism evidence="7 8">
    <name type="scientific">Kineobactrum sediminis</name>
    <dbReference type="NCBI Taxonomy" id="1905677"/>
    <lineage>
        <taxon>Bacteria</taxon>
        <taxon>Pseudomonadati</taxon>
        <taxon>Pseudomonadota</taxon>
        <taxon>Gammaproteobacteria</taxon>
        <taxon>Cellvibrionales</taxon>
        <taxon>Halieaceae</taxon>
        <taxon>Kineobactrum</taxon>
    </lineage>
</organism>
<sequence length="673" mass="72069">MKTVRYCRGVLLPTILALASACHAASDSTPDSSPSLQAGSTPLEAAHWPNYGGPDAAQYTPLTEIHPGNVAGLELAWTHNSGDFSDGSGDWGLTSLQVTPLVSGDTLYYCTPFGRVFALDAETGNERWQFDPEIQNRRSGVYPAVCRGVALWQAQDAAEAAGVCGQRIIYGTRDAELIALDATTGALCDDFGDAGRVSLKEQVGGGEPWVYYPTSPPWIQGGNAVIGALVPDNESKNVPSGVVRAFDVRSGALAWAWEPVSDAYRERHRDSLGNARYHLGTPNVWAPISGDPELGLIYVPTGNPAPDLYGGDRDGIDEYGSSVVALDAATGKLQWHFQTVHNDIWDYDVASQPTLFTLPGVGEGRPGLAQATKMGHVFLLDRATGEPLYPVEERPVPQGGVAGEQLSPTQPFPTHPQPLHQPAQLGPGDMDGFIGLDRLACQRTLAKYRSEGMFTPPSLEGTVVYPASTGGINWGGISIDAGRGILVANQMHLAQVVQLLPRDEYDELNPAPGYPLEHYRMEGSPYGVRRFPLMSPLGAPCNPRPWGSLTAVDLKTGNTLWTRSLGNTRGQAPWPFWFDAGTPNAGGPLSTASGLIFIGATTDSRFRAFDSTNGSLLWEYRLPYTGNATPLSYRVQPGGRQFVVLAAGGHGWSEAGDAIMAFSLPAESRQSKQ</sequence>
<protein>
    <recommendedName>
        <fullName evidence="6">Pyrrolo-quinoline quinone repeat domain-containing protein</fullName>
    </recommendedName>
</protein>
<keyword evidence="3" id="KW-0560">Oxidoreductase</keyword>
<evidence type="ECO:0000313" key="8">
    <source>
        <dbReference type="Proteomes" id="UP000234845"/>
    </source>
</evidence>
<dbReference type="Pfam" id="PF01011">
    <property type="entry name" value="PQQ"/>
    <property type="match status" value="1"/>
</dbReference>
<dbReference type="RefSeq" id="WP_101520743.1">
    <property type="nucleotide sequence ID" value="NZ_PKLZ01000003.1"/>
</dbReference>
<evidence type="ECO:0000313" key="7">
    <source>
        <dbReference type="EMBL" id="PLW83142.1"/>
    </source>
</evidence>
<evidence type="ECO:0000256" key="2">
    <source>
        <dbReference type="ARBA" id="ARBA00008156"/>
    </source>
</evidence>
<dbReference type="GO" id="GO:0008876">
    <property type="term" value="F:quinoprotein glucose dehydrogenase activity"/>
    <property type="evidence" value="ECO:0007669"/>
    <property type="project" value="TreeGrafter"/>
</dbReference>
<keyword evidence="5" id="KW-0732">Signal</keyword>
<feature type="chain" id="PRO_5014931088" description="Pyrrolo-quinoline quinone repeat domain-containing protein" evidence="5">
    <location>
        <begin position="25"/>
        <end position="673"/>
    </location>
</feature>
<dbReference type="OrthoDB" id="9794322at2"/>
<dbReference type="InterPro" id="IPR002372">
    <property type="entry name" value="PQQ_rpt_dom"/>
</dbReference>
<evidence type="ECO:0000256" key="5">
    <source>
        <dbReference type="SAM" id="SignalP"/>
    </source>
</evidence>
<evidence type="ECO:0000256" key="1">
    <source>
        <dbReference type="ARBA" id="ARBA00001931"/>
    </source>
</evidence>